<reference evidence="3 4" key="1">
    <citation type="submission" date="2023-08" db="EMBL/GenBank/DDBJ databases">
        <title>The draft genome sequence of Paracraurococcus sp. LOR1-02.</title>
        <authorList>
            <person name="Kingkaew E."/>
            <person name="Tanasupawat S."/>
        </authorList>
    </citation>
    <scope>NUCLEOTIDE SEQUENCE [LARGE SCALE GENOMIC DNA]</scope>
    <source>
        <strain evidence="3 4">LOR1-02</strain>
    </source>
</reference>
<keyword evidence="1" id="KW-1133">Transmembrane helix</keyword>
<evidence type="ECO:0000313" key="3">
    <source>
        <dbReference type="EMBL" id="MDO9708770.1"/>
    </source>
</evidence>
<name>A0ABT9DXY4_9PROT</name>
<dbReference type="EMBL" id="JAUTWS010000008">
    <property type="protein sequence ID" value="MDO9708770.1"/>
    <property type="molecule type" value="Genomic_DNA"/>
</dbReference>
<feature type="chain" id="PRO_5047178350" description="SCO family protein" evidence="2">
    <location>
        <begin position="20"/>
        <end position="246"/>
    </location>
</feature>
<proteinExistence type="predicted"/>
<dbReference type="RefSeq" id="WP_305103636.1">
    <property type="nucleotide sequence ID" value="NZ_JAUTWS010000008.1"/>
</dbReference>
<keyword evidence="1" id="KW-0812">Transmembrane</keyword>
<dbReference type="Gene3D" id="3.40.30.10">
    <property type="entry name" value="Glutaredoxin"/>
    <property type="match status" value="1"/>
</dbReference>
<feature type="signal peptide" evidence="2">
    <location>
        <begin position="1"/>
        <end position="19"/>
    </location>
</feature>
<keyword evidence="2" id="KW-0732">Signal</keyword>
<accession>A0ABT9DXY4</accession>
<evidence type="ECO:0000256" key="2">
    <source>
        <dbReference type="SAM" id="SignalP"/>
    </source>
</evidence>
<organism evidence="3 4">
    <name type="scientific">Paracraurococcus lichenis</name>
    <dbReference type="NCBI Taxonomy" id="3064888"/>
    <lineage>
        <taxon>Bacteria</taxon>
        <taxon>Pseudomonadati</taxon>
        <taxon>Pseudomonadota</taxon>
        <taxon>Alphaproteobacteria</taxon>
        <taxon>Acetobacterales</taxon>
        <taxon>Roseomonadaceae</taxon>
        <taxon>Paracraurococcus</taxon>
    </lineage>
</organism>
<protein>
    <recommendedName>
        <fullName evidence="5">SCO family protein</fullName>
    </recommendedName>
</protein>
<keyword evidence="1" id="KW-0472">Membrane</keyword>
<gene>
    <name evidence="3" type="ORF">Q7A36_10500</name>
</gene>
<evidence type="ECO:0000256" key="1">
    <source>
        <dbReference type="SAM" id="Phobius"/>
    </source>
</evidence>
<evidence type="ECO:0008006" key="5">
    <source>
        <dbReference type="Google" id="ProtNLM"/>
    </source>
</evidence>
<keyword evidence="4" id="KW-1185">Reference proteome</keyword>
<evidence type="ECO:0000313" key="4">
    <source>
        <dbReference type="Proteomes" id="UP001243009"/>
    </source>
</evidence>
<comment type="caution">
    <text evidence="3">The sequence shown here is derived from an EMBL/GenBank/DDBJ whole genome shotgun (WGS) entry which is preliminary data.</text>
</comment>
<sequence length="246" mass="25130">MTRRGLLALAVALPGAARAEAPGVSPPPDAALPLDLALRDAAGRPILLGEALGGLPTIFAFADYDCAALCGTALGLAASALPRSGLVPGRDFRLVVLGLDPADGPAKAAAMRRAWLGEGTPLADSARFLVGAAPALARAEAALGYRALRQGERYLHPLVLFALRADGSLAATLPALGATPEDMRDALRSAAREDAPGLFARVQLVCEGLAPGRETVLRSVLAASGAATVAVLAGGLVLLRRWERRA</sequence>
<dbReference type="Proteomes" id="UP001243009">
    <property type="component" value="Unassembled WGS sequence"/>
</dbReference>
<feature type="transmembrane region" description="Helical" evidence="1">
    <location>
        <begin position="220"/>
        <end position="239"/>
    </location>
</feature>